<evidence type="ECO:0000313" key="4">
    <source>
        <dbReference type="EMBL" id="KAK8029145.1"/>
    </source>
</evidence>
<protein>
    <submittedName>
        <fullName evidence="4">Thermotolerance protein</fullName>
    </submittedName>
</protein>
<keyword evidence="5" id="KW-1185">Reference proteome</keyword>
<evidence type="ECO:0000313" key="5">
    <source>
        <dbReference type="Proteomes" id="UP001396898"/>
    </source>
</evidence>
<proteinExistence type="predicted"/>
<dbReference type="InterPro" id="IPR018846">
    <property type="entry name" value="Beta-prop_RSE1/DDB1/CPSF1_1st"/>
</dbReference>
<organism evidence="4 5">
    <name type="scientific">Apiospora marii</name>
    <dbReference type="NCBI Taxonomy" id="335849"/>
    <lineage>
        <taxon>Eukaryota</taxon>
        <taxon>Fungi</taxon>
        <taxon>Dikarya</taxon>
        <taxon>Ascomycota</taxon>
        <taxon>Pezizomycotina</taxon>
        <taxon>Sordariomycetes</taxon>
        <taxon>Xylariomycetidae</taxon>
        <taxon>Amphisphaeriales</taxon>
        <taxon>Apiosporaceae</taxon>
        <taxon>Apiospora</taxon>
    </lineage>
</organism>
<dbReference type="SUPFAM" id="SSF50978">
    <property type="entry name" value="WD40 repeat-like"/>
    <property type="match status" value="1"/>
</dbReference>
<dbReference type="InterPro" id="IPR050358">
    <property type="entry name" value="RSE1/DDB1/CFT1"/>
</dbReference>
<dbReference type="InterPro" id="IPR036322">
    <property type="entry name" value="WD40_repeat_dom_sf"/>
</dbReference>
<feature type="domain" description="RSE1/DDB1/CPSF1 first beta-propeller" evidence="2">
    <location>
        <begin position="56"/>
        <end position="464"/>
    </location>
</feature>
<comment type="caution">
    <text evidence="4">The sequence shown here is derived from an EMBL/GenBank/DDBJ whole genome shotgun (WGS) entry which is preliminary data.</text>
</comment>
<feature type="domain" description="RSE1/DDB1/CPSF1 second beta-propeller" evidence="3">
    <location>
        <begin position="555"/>
        <end position="817"/>
    </location>
</feature>
<evidence type="ECO:0000259" key="2">
    <source>
        <dbReference type="Pfam" id="PF10433"/>
    </source>
</evidence>
<dbReference type="Pfam" id="PF10433">
    <property type="entry name" value="Beta-prop_RSE1_1st"/>
    <property type="match status" value="1"/>
</dbReference>
<dbReference type="InterPro" id="IPR058543">
    <property type="entry name" value="Beta-prop_RSE1/DDB1/CPSF1_2nd"/>
</dbReference>
<accession>A0ABR1SCM7</accession>
<feature type="region of interest" description="Disordered" evidence="1">
    <location>
        <begin position="116"/>
        <end position="153"/>
    </location>
</feature>
<name>A0ABR1SCM7_9PEZI</name>
<sequence>MALQTNVFEGGQWVTRTLEPTELFKGTTAAKSKTKPRPAEPPNYGILTRTIIDSPVIRWVLPVHLRSSRNHDVAFIGDNFIQIRELGPDSQLHNVTRKADFGSRIRNARVIGQHPNYFRGYNDGDNNPRIKTEDDDVDMLDPSNAPGTAHTPPGALPPQFLALVLERGALVFLYLKEGSDGGLEFVQSCHEMPDKSLVHPGYHMAVDPSSRYLTLGCAQSNFIVYELESMDTLQARHAQRHHLNPIKSFRSRAINGVIHKLEFLYPAPENDYHIILMMIIIREQLGRVTVYDWELGEDLKTVLREEKKGYHLAPQWQLPLLIVPLTVRSSFMIITEQHSAVLHGLPHGPPQFEPFTLGEHEESEYHFGNSQPLWTAWTRPYRLPAFLKNGDVIYLAREDGIITFLEIGFDSELQTSTVMGSVDCNIDTAFGCVWDSLADVLVTGGDSGSGAIWNIEARERPRQIGTIPNWSPTVDLATTKSSTNTKSKRRGNTDTPMPYQQDRIFACSGRGKSGSITEFRHGLEASIGLEMDFEIPVKHCWPVPLPDYLRHGGLHLLLSSPNKSDLLFISDDFGQAELMIQQSVPYDLSSSTLACLASDDITIQVTTGALTIVTDDDNTRHLVHEFAEDLLDASIAHAAIKNQTVGLALNAGSQFSVKTLTVDGLNVSQGPLLSIDGEVTCLILTSITSSTVLVAGVWRPDGPALALHPVEGTLQASQSPIELALLPSWQADISDPDRRGPSRIEAVTSIETALEQTDSTSLVLGTRSGDVFTVVLGPGDLQNATIHHDKFGVSAAGVSSLGNDGEPPSLFVCCNSELTVLRDFSHNPEPEFEEKLRVIPTKSGDTAMATPSIDTVARLPQNLTTRPGCVPVVMVSGTVIYIAELELQPKPVMRHFKLGRKPVKVLHSQRLNALLVVVADEFDDNRHSLLFIDADTGEDLSMPVNSTMEETDYILGLGDEDICVRSIASWRYQRDGREWDYIVLATSSSSQDYGRLLVISAEVVTIEEESGTSESHQGPPRRIRFWTKWRSKAYGAPMHSVTTDPHGVFLCAGTEVHYEIIDMVDRKLKTAKVHELGSPAQWMEVVDGKLHVVTSRESLEVLDYKSDPQDGNMIRLYSDDKAKLGLHCMEAGDASQAASVPQVTLLSDAYCGLWGLWQPPHTRTLWSVFLAELPTTIRRFGRCRSRPQWQSYRRTLQYDRIRSSPDDADIIGLAIDGSMHHFVLLGSDAWRLLRFIHNLALQSLMICPFFWDADAMADIDGLNPEPQNGSVKEKHVDGDILQRCYDRHALEELMADPGHYYRFRELLTALDQGRHVESFTESTSSKRYFELGYAVLRYYLSPVF</sequence>
<evidence type="ECO:0000256" key="1">
    <source>
        <dbReference type="SAM" id="MobiDB-lite"/>
    </source>
</evidence>
<dbReference type="Pfam" id="PF23726">
    <property type="entry name" value="Beta-prop_RSE1_2nd"/>
    <property type="match status" value="1"/>
</dbReference>
<evidence type="ECO:0000259" key="3">
    <source>
        <dbReference type="Pfam" id="PF23726"/>
    </source>
</evidence>
<dbReference type="Proteomes" id="UP001396898">
    <property type="component" value="Unassembled WGS sequence"/>
</dbReference>
<dbReference type="PANTHER" id="PTHR10644">
    <property type="entry name" value="DNA REPAIR/RNA PROCESSING CPSF FAMILY"/>
    <property type="match status" value="1"/>
</dbReference>
<dbReference type="Gene3D" id="2.130.10.10">
    <property type="entry name" value="YVTN repeat-like/Quinoprotein amine dehydrogenase"/>
    <property type="match status" value="2"/>
</dbReference>
<reference evidence="4 5" key="1">
    <citation type="submission" date="2023-01" db="EMBL/GenBank/DDBJ databases">
        <title>Analysis of 21 Apiospora genomes using comparative genomics revels a genus with tremendous synthesis potential of carbohydrate active enzymes and secondary metabolites.</title>
        <authorList>
            <person name="Sorensen T."/>
        </authorList>
    </citation>
    <scope>NUCLEOTIDE SEQUENCE [LARGE SCALE GENOMIC DNA]</scope>
    <source>
        <strain evidence="4 5">CBS 20057</strain>
    </source>
</reference>
<gene>
    <name evidence="4" type="ORF">PG991_006201</name>
</gene>
<dbReference type="InterPro" id="IPR015943">
    <property type="entry name" value="WD40/YVTN_repeat-like_dom_sf"/>
</dbReference>
<dbReference type="EMBL" id="JAQQWI010000007">
    <property type="protein sequence ID" value="KAK8029145.1"/>
    <property type="molecule type" value="Genomic_DNA"/>
</dbReference>
<feature type="region of interest" description="Disordered" evidence="1">
    <location>
        <begin position="468"/>
        <end position="495"/>
    </location>
</feature>